<name>A0A1T4LLV3_TREPO</name>
<dbReference type="Pfam" id="PF09210">
    <property type="entry name" value="BE_C"/>
    <property type="match status" value="1"/>
</dbReference>
<evidence type="ECO:0000256" key="3">
    <source>
        <dbReference type="RuleBase" id="RU361196"/>
    </source>
</evidence>
<dbReference type="OrthoDB" id="9803279at2"/>
<comment type="similarity">
    <text evidence="1 3">Belongs to the glycosyl hydrolase 57 family.</text>
</comment>
<dbReference type="GO" id="GO:0003844">
    <property type="term" value="F:1,4-alpha-glucan branching enzyme activity"/>
    <property type="evidence" value="ECO:0007669"/>
    <property type="project" value="InterPro"/>
</dbReference>
<dbReference type="Pfam" id="PF03065">
    <property type="entry name" value="Glyco_hydro_57"/>
    <property type="match status" value="1"/>
</dbReference>
<dbReference type="RefSeq" id="WP_078933536.1">
    <property type="nucleotide sequence ID" value="NZ_FUWG01000012.1"/>
</dbReference>
<dbReference type="PANTHER" id="PTHR41695:SF1">
    <property type="entry name" value="1,4-ALPHA-GLUCAN BRANCHING ENZYME TK1436"/>
    <property type="match status" value="1"/>
</dbReference>
<dbReference type="SUPFAM" id="SSF88688">
    <property type="entry name" value="Families 57/38 glycoside transferase middle domain"/>
    <property type="match status" value="1"/>
</dbReference>
<dbReference type="InterPro" id="IPR015293">
    <property type="entry name" value="BE_C"/>
</dbReference>
<dbReference type="SUPFAM" id="SSF88713">
    <property type="entry name" value="Glycoside hydrolase/deacetylase"/>
    <property type="match status" value="1"/>
</dbReference>
<dbReference type="STRING" id="261392.SAMN02745149_01632"/>
<reference evidence="6 7" key="1">
    <citation type="submission" date="2017-02" db="EMBL/GenBank/DDBJ databases">
        <authorList>
            <person name="Peterson S.W."/>
        </authorList>
    </citation>
    <scope>NUCLEOTIDE SEQUENCE [LARGE SCALE GENOMIC DNA]</scope>
    <source>
        <strain evidence="6 7">ATCC BAA-908</strain>
    </source>
</reference>
<proteinExistence type="inferred from homology"/>
<protein>
    <submittedName>
        <fullName evidence="6">1,4-alpha-glucan branching enzyme</fullName>
    </submittedName>
</protein>
<feature type="domain" description="Glycoside hydrolase family 57 N-terminal" evidence="4">
    <location>
        <begin position="8"/>
        <end position="248"/>
    </location>
</feature>
<keyword evidence="7" id="KW-1185">Reference proteome</keyword>
<evidence type="ECO:0000256" key="2">
    <source>
        <dbReference type="ARBA" id="ARBA00023277"/>
    </source>
</evidence>
<dbReference type="Gene3D" id="1.20.1430.10">
    <property type="entry name" value="Families 57/38 glycoside transferase, middle domain"/>
    <property type="match status" value="1"/>
</dbReference>
<dbReference type="GO" id="GO:0030979">
    <property type="term" value="P:alpha-glucan biosynthetic process"/>
    <property type="evidence" value="ECO:0007669"/>
    <property type="project" value="InterPro"/>
</dbReference>
<evidence type="ECO:0000313" key="7">
    <source>
        <dbReference type="Proteomes" id="UP000190423"/>
    </source>
</evidence>
<dbReference type="InterPro" id="IPR004300">
    <property type="entry name" value="Glyco_hydro_57_N"/>
</dbReference>
<dbReference type="GeneID" id="78316916"/>
<dbReference type="PANTHER" id="PTHR41695">
    <property type="entry name" value="1,4-ALPHA-GLUCAN BRANCHING ENZYME RV3031-RELATED"/>
    <property type="match status" value="1"/>
</dbReference>
<accession>A0A1T4LLV3</accession>
<dbReference type="InterPro" id="IPR040042">
    <property type="entry name" value="Branching_enz_MT3115-like"/>
</dbReference>
<sequence>MADKRIVLILNAGQEYIRHTGDDERKYAAQLNRLFEAVTDTYIPLLNAFESLERDGIPFKVGLVLSPVLCNLLEDPVVQKQYSEWIERRLEIGKREIERNASVPARLEIAKLCFEKNQEAAISYAKYNQKIIRKFYEFQKKGFVEILATCGTDIFLPQYSDIPEVMSAQVETGLYAYKASFGEVPDGFWLPEMGYYPGIEKILKAYGMNYTVLDSRSFLFSENEPEKGIFYPARFENSLAVFARDSRCDAEIFGEDGFASGKAYLDINKDIGFELPAEELEPFVTKGEPRYSFGYAYCKKEASVAKENTYSYSDAAAHCMADAETFVSRRETVLKEAEKLLPDTDVVSLVVTVSLNKLRNVWNEGIYWIECLFRAAAQKKVQFECARNLLGNQYQLQRIRPYYGSSSGVGYGEDLLSSKNNWMIRYVRKASRRMVDLSERFPADTGLKARLLNLGAKELMLAQSCGWAKMIHNNDFPEYARMRFNRSINDFTAVFDALGSNTVSTEWLTKLENEHQIFPWMNYRIFNRKR</sequence>
<evidence type="ECO:0000259" key="5">
    <source>
        <dbReference type="Pfam" id="PF09210"/>
    </source>
</evidence>
<dbReference type="EMBL" id="FUWG01000012">
    <property type="protein sequence ID" value="SJZ55685.1"/>
    <property type="molecule type" value="Genomic_DNA"/>
</dbReference>
<dbReference type="InterPro" id="IPR027291">
    <property type="entry name" value="Glyco_hydro_38_N_sf"/>
</dbReference>
<dbReference type="Gene3D" id="3.20.110.10">
    <property type="entry name" value="Glycoside hydrolase 38, N terminal domain"/>
    <property type="match status" value="1"/>
</dbReference>
<keyword evidence="2 3" id="KW-0119">Carbohydrate metabolism</keyword>
<dbReference type="Proteomes" id="UP000190423">
    <property type="component" value="Unassembled WGS sequence"/>
</dbReference>
<dbReference type="InterPro" id="IPR011330">
    <property type="entry name" value="Glyco_hydro/deAcase_b/a-brl"/>
</dbReference>
<organism evidence="6 7">
    <name type="scientific">Treponema porcinum</name>
    <dbReference type="NCBI Taxonomy" id="261392"/>
    <lineage>
        <taxon>Bacteria</taxon>
        <taxon>Pseudomonadati</taxon>
        <taxon>Spirochaetota</taxon>
        <taxon>Spirochaetia</taxon>
        <taxon>Spirochaetales</taxon>
        <taxon>Treponemataceae</taxon>
        <taxon>Treponema</taxon>
    </lineage>
</organism>
<dbReference type="InterPro" id="IPR028995">
    <property type="entry name" value="Glyco_hydro_57/38_cen_sf"/>
</dbReference>
<evidence type="ECO:0000313" key="6">
    <source>
        <dbReference type="EMBL" id="SJZ55685.1"/>
    </source>
</evidence>
<evidence type="ECO:0000256" key="1">
    <source>
        <dbReference type="ARBA" id="ARBA00006821"/>
    </source>
</evidence>
<dbReference type="AlphaFoldDB" id="A0A1T4LLV3"/>
<gene>
    <name evidence="6" type="ORF">SAMN02745149_01632</name>
</gene>
<feature type="domain" description="1,4-alpha-glucan branching enzyme C-terminal" evidence="5">
    <location>
        <begin position="428"/>
        <end position="526"/>
    </location>
</feature>
<evidence type="ECO:0000259" key="4">
    <source>
        <dbReference type="Pfam" id="PF03065"/>
    </source>
</evidence>
<dbReference type="GO" id="GO:0005576">
    <property type="term" value="C:extracellular region"/>
    <property type="evidence" value="ECO:0007669"/>
    <property type="project" value="TreeGrafter"/>
</dbReference>
<dbReference type="InterPro" id="IPR037090">
    <property type="entry name" value="57_glycoside_trans_central"/>
</dbReference>